<keyword evidence="3" id="KW-1185">Reference proteome</keyword>
<reference evidence="3" key="1">
    <citation type="submission" date="2021-11" db="EMBL/GenBank/DDBJ databases">
        <title>Cultivation dependent microbiological survey of springs from the worlds oldest radium mine currently devoted to the extraction of radon-saturated water.</title>
        <authorList>
            <person name="Kapinusova G."/>
            <person name="Smrhova T."/>
            <person name="Strejcek M."/>
            <person name="Suman J."/>
            <person name="Jani K."/>
            <person name="Pajer P."/>
            <person name="Uhlik O."/>
        </authorList>
    </citation>
    <scope>NUCLEOTIDE SEQUENCE [LARGE SCALE GENOMIC DNA]</scope>
    <source>
        <strain evidence="3">J379</strain>
    </source>
</reference>
<dbReference type="Pfam" id="PF13223">
    <property type="entry name" value="DUF4031"/>
    <property type="match status" value="1"/>
</dbReference>
<protein>
    <submittedName>
        <fullName evidence="2">DUF4031 domain-containing protein</fullName>
    </submittedName>
</protein>
<evidence type="ECO:0000259" key="1">
    <source>
        <dbReference type="Pfam" id="PF13223"/>
    </source>
</evidence>
<evidence type="ECO:0000313" key="2">
    <source>
        <dbReference type="EMBL" id="UUY03823.1"/>
    </source>
</evidence>
<name>A0ABY5PGP9_9ACTN</name>
<gene>
    <name evidence="2" type="ORF">LRS13_24715</name>
</gene>
<feature type="domain" description="DUF4031" evidence="1">
    <location>
        <begin position="3"/>
        <end position="79"/>
    </location>
</feature>
<sequence length="110" mass="12686">MGVYVDDAIWEWRGRRWCHLVADTADELHAFGDRLGLQRRWLQHRPARPWLDHYDLHEVAREVAIAHGAEPITLREMALHIRGKREAWRGDQAAVRASAVAASSSVRTRT</sequence>
<dbReference type="InterPro" id="IPR025109">
    <property type="entry name" value="DUF4031"/>
</dbReference>
<dbReference type="Proteomes" id="UP001058860">
    <property type="component" value="Chromosome"/>
</dbReference>
<accession>A0ABY5PGP9</accession>
<organism evidence="2 3">
    <name type="scientific">Svornostia abyssi</name>
    <dbReference type="NCBI Taxonomy" id="2898438"/>
    <lineage>
        <taxon>Bacteria</taxon>
        <taxon>Bacillati</taxon>
        <taxon>Actinomycetota</taxon>
        <taxon>Thermoleophilia</taxon>
        <taxon>Solirubrobacterales</taxon>
        <taxon>Baekduiaceae</taxon>
        <taxon>Svornostia</taxon>
    </lineage>
</organism>
<evidence type="ECO:0000313" key="3">
    <source>
        <dbReference type="Proteomes" id="UP001058860"/>
    </source>
</evidence>
<proteinExistence type="predicted"/>
<dbReference type="RefSeq" id="WP_353864320.1">
    <property type="nucleotide sequence ID" value="NZ_CP088295.1"/>
</dbReference>
<dbReference type="EMBL" id="CP088295">
    <property type="protein sequence ID" value="UUY03823.1"/>
    <property type="molecule type" value="Genomic_DNA"/>
</dbReference>